<organism evidence="2 3">
    <name type="scientific">Naematelia encephala</name>
    <dbReference type="NCBI Taxonomy" id="71784"/>
    <lineage>
        <taxon>Eukaryota</taxon>
        <taxon>Fungi</taxon>
        <taxon>Dikarya</taxon>
        <taxon>Basidiomycota</taxon>
        <taxon>Agaricomycotina</taxon>
        <taxon>Tremellomycetes</taxon>
        <taxon>Tremellales</taxon>
        <taxon>Naemateliaceae</taxon>
        <taxon>Naematelia</taxon>
    </lineage>
</organism>
<dbReference type="EMBL" id="MCFC01000084">
    <property type="protein sequence ID" value="ORY23055.1"/>
    <property type="molecule type" value="Genomic_DNA"/>
</dbReference>
<feature type="region of interest" description="Disordered" evidence="1">
    <location>
        <begin position="1"/>
        <end position="41"/>
    </location>
</feature>
<keyword evidence="3" id="KW-1185">Reference proteome</keyword>
<proteinExistence type="predicted"/>
<reference evidence="2 3" key="1">
    <citation type="submission" date="2016-07" db="EMBL/GenBank/DDBJ databases">
        <title>Pervasive Adenine N6-methylation of Active Genes in Fungi.</title>
        <authorList>
            <consortium name="DOE Joint Genome Institute"/>
            <person name="Mondo S.J."/>
            <person name="Dannebaum R.O."/>
            <person name="Kuo R.C."/>
            <person name="Labutti K."/>
            <person name="Haridas S."/>
            <person name="Kuo A."/>
            <person name="Salamov A."/>
            <person name="Ahrendt S.R."/>
            <person name="Lipzen A."/>
            <person name="Sullivan W."/>
            <person name="Andreopoulos W.B."/>
            <person name="Clum A."/>
            <person name="Lindquist E."/>
            <person name="Daum C."/>
            <person name="Ramamoorthy G.K."/>
            <person name="Gryganskyi A."/>
            <person name="Culley D."/>
            <person name="Magnuson J.K."/>
            <person name="James T.Y."/>
            <person name="O'Malley M.A."/>
            <person name="Stajich J.E."/>
            <person name="Spatafora J.W."/>
            <person name="Visel A."/>
            <person name="Grigoriev I.V."/>
        </authorList>
    </citation>
    <scope>NUCLEOTIDE SEQUENCE [LARGE SCALE GENOMIC DNA]</scope>
    <source>
        <strain evidence="2 3">68-887.2</strain>
    </source>
</reference>
<evidence type="ECO:0000313" key="2">
    <source>
        <dbReference type="EMBL" id="ORY23055.1"/>
    </source>
</evidence>
<comment type="caution">
    <text evidence="2">The sequence shown here is derived from an EMBL/GenBank/DDBJ whole genome shotgun (WGS) entry which is preliminary data.</text>
</comment>
<dbReference type="OrthoDB" id="2596262at2759"/>
<protein>
    <submittedName>
        <fullName evidence="2">Uncharacterized protein</fullName>
    </submittedName>
</protein>
<accession>A0A1Y2AM84</accession>
<dbReference type="InParanoid" id="A0A1Y2AM84"/>
<name>A0A1Y2AM84_9TREE</name>
<evidence type="ECO:0000256" key="1">
    <source>
        <dbReference type="SAM" id="MobiDB-lite"/>
    </source>
</evidence>
<gene>
    <name evidence="2" type="ORF">BCR39DRAFT_550185</name>
</gene>
<evidence type="ECO:0000313" key="3">
    <source>
        <dbReference type="Proteomes" id="UP000193986"/>
    </source>
</evidence>
<sequence length="118" mass="11974">MSSLTTSKPKLLDAQQVPAQATSIVNASKSGSGRGSITSVNATDAPPIAIASRGQGQGAGRPINAANAMRARGLMVPPHAVTPGNTPNSLDTIRRRIASTVNGTARDGQGNKIAPSYE</sequence>
<dbReference type="AlphaFoldDB" id="A0A1Y2AM84"/>
<dbReference type="Proteomes" id="UP000193986">
    <property type="component" value="Unassembled WGS sequence"/>
</dbReference>
<feature type="compositionally biased region" description="Polar residues" evidence="1">
    <location>
        <begin position="17"/>
        <end position="41"/>
    </location>
</feature>